<dbReference type="EC" id="2.7.1.130" evidence="3 13"/>
<evidence type="ECO:0000256" key="13">
    <source>
        <dbReference type="HAMAP-Rule" id="MF_00409"/>
    </source>
</evidence>
<evidence type="ECO:0000313" key="16">
    <source>
        <dbReference type="Proteomes" id="UP000248745"/>
    </source>
</evidence>
<comment type="catalytic activity">
    <reaction evidence="13">
        <text>a lipid A disaccharide + ATP = a lipid IVA + ADP + H(+)</text>
        <dbReference type="Rhea" id="RHEA:67840"/>
        <dbReference type="ChEBI" id="CHEBI:15378"/>
        <dbReference type="ChEBI" id="CHEBI:30616"/>
        <dbReference type="ChEBI" id="CHEBI:176343"/>
        <dbReference type="ChEBI" id="CHEBI:176425"/>
        <dbReference type="ChEBI" id="CHEBI:456216"/>
        <dbReference type="EC" id="2.7.1.130"/>
    </reaction>
</comment>
<proteinExistence type="inferred from homology"/>
<keyword evidence="7 13" id="KW-0808">Transferase</keyword>
<evidence type="ECO:0000256" key="9">
    <source>
        <dbReference type="ARBA" id="ARBA00022777"/>
    </source>
</evidence>
<comment type="caution">
    <text evidence="15">The sequence shown here is derived from an EMBL/GenBank/DDBJ whole genome shotgun (WGS) entry which is preliminary data.</text>
</comment>
<dbReference type="GO" id="GO:0009029">
    <property type="term" value="F:lipid-A 4'-kinase activity"/>
    <property type="evidence" value="ECO:0007669"/>
    <property type="project" value="UniProtKB-UniRule"/>
</dbReference>
<evidence type="ECO:0000256" key="6">
    <source>
        <dbReference type="ARBA" id="ARBA00022556"/>
    </source>
</evidence>
<evidence type="ECO:0000256" key="3">
    <source>
        <dbReference type="ARBA" id="ARBA00012071"/>
    </source>
</evidence>
<evidence type="ECO:0000256" key="1">
    <source>
        <dbReference type="ARBA" id="ARBA00002274"/>
    </source>
</evidence>
<keyword evidence="6 13" id="KW-0441">Lipid A biosynthesis</keyword>
<dbReference type="OrthoDB" id="9766423at2"/>
<dbReference type="PANTHER" id="PTHR42724">
    <property type="entry name" value="TETRAACYLDISACCHARIDE 4'-KINASE"/>
    <property type="match status" value="1"/>
</dbReference>
<evidence type="ECO:0000256" key="5">
    <source>
        <dbReference type="ARBA" id="ARBA00022516"/>
    </source>
</evidence>
<feature type="transmembrane region" description="Helical" evidence="14">
    <location>
        <begin position="6"/>
        <end position="26"/>
    </location>
</feature>
<keyword evidence="14" id="KW-1133">Transmembrane helix</keyword>
<dbReference type="Pfam" id="PF02606">
    <property type="entry name" value="LpxK"/>
    <property type="match status" value="1"/>
</dbReference>
<dbReference type="InterPro" id="IPR027417">
    <property type="entry name" value="P-loop_NTPase"/>
</dbReference>
<evidence type="ECO:0000256" key="4">
    <source>
        <dbReference type="ARBA" id="ARBA00016436"/>
    </source>
</evidence>
<keyword evidence="10 13" id="KW-0067">ATP-binding</keyword>
<dbReference type="UniPathway" id="UPA00359">
    <property type="reaction ID" value="UER00482"/>
</dbReference>
<dbReference type="Proteomes" id="UP000248745">
    <property type="component" value="Unassembled WGS sequence"/>
</dbReference>
<sequence>MKFQLFSFVRILLYPFALIYGAIVWLRNRLYDTGFSSSVSFSIPVITVGNLSVGGTGKTPHVEYLIRLLQYRFNVATMSRGYKRRTQGFLMANENTNALKIGDEPMQYHMKFPEIAVSVAEERMTGIPYLIQSRPDTEVILLDDAFQHRSVKAGMNILITDYSRPFYSDYILPYGRLREGRSAYKRADIIIVSKCPQQLTQQEADTIRVHINPLPDQHLFFSTIRYEKPYDFFTNEVVALEEKHVVLVCCIARPEPLVSHVEGISKGVHVLSYPDHHYFVSKDMEEIKAAYGNWNVTDKVIVTTEKDAARLHLHKDKLKDWGIQIVVLPIAVEILLGKGSAFDQLVTRYTEKALAEHNGLSDLDSMDISFDEVE</sequence>
<keyword evidence="5 13" id="KW-0444">Lipid biosynthesis</keyword>
<protein>
    <recommendedName>
        <fullName evidence="4 13">Tetraacyldisaccharide 4'-kinase</fullName>
        <ecNumber evidence="3 13">2.7.1.130</ecNumber>
    </recommendedName>
    <alternativeName>
        <fullName evidence="12 13">Lipid A 4'-kinase</fullName>
    </alternativeName>
</protein>
<dbReference type="GO" id="GO:0005886">
    <property type="term" value="C:plasma membrane"/>
    <property type="evidence" value="ECO:0007669"/>
    <property type="project" value="TreeGrafter"/>
</dbReference>
<keyword evidence="9 13" id="KW-0418">Kinase</keyword>
<reference evidence="15 16" key="1">
    <citation type="submission" date="2018-06" db="EMBL/GenBank/DDBJ databases">
        <title>Mucibacter soli gen. nov., sp. nov., a new member of the family Chitinophagaceae producing mucin.</title>
        <authorList>
            <person name="Kim M.-K."/>
            <person name="Park S."/>
            <person name="Kim T.-S."/>
            <person name="Joung Y."/>
            <person name="Han J.-H."/>
            <person name="Kim S.B."/>
        </authorList>
    </citation>
    <scope>NUCLEOTIDE SEQUENCE [LARGE SCALE GENOMIC DNA]</scope>
    <source>
        <strain evidence="15 16">R1-15</strain>
    </source>
</reference>
<dbReference type="NCBIfam" id="TIGR00682">
    <property type="entry name" value="lpxK"/>
    <property type="match status" value="1"/>
</dbReference>
<dbReference type="AlphaFoldDB" id="A0A2W2AU15"/>
<keyword evidence="16" id="KW-1185">Reference proteome</keyword>
<name>A0A2W2AU15_9BACT</name>
<dbReference type="SUPFAM" id="SSF52540">
    <property type="entry name" value="P-loop containing nucleoside triphosphate hydrolases"/>
    <property type="match status" value="1"/>
</dbReference>
<accession>A0A2W2AU15</accession>
<dbReference type="HAMAP" id="MF_00409">
    <property type="entry name" value="LpxK"/>
    <property type="match status" value="1"/>
</dbReference>
<feature type="binding site" evidence="13">
    <location>
        <begin position="52"/>
        <end position="59"/>
    </location>
    <ligand>
        <name>ATP</name>
        <dbReference type="ChEBI" id="CHEBI:30616"/>
    </ligand>
</feature>
<organism evidence="15 16">
    <name type="scientific">Taibaiella soli</name>
    <dbReference type="NCBI Taxonomy" id="1649169"/>
    <lineage>
        <taxon>Bacteria</taxon>
        <taxon>Pseudomonadati</taxon>
        <taxon>Bacteroidota</taxon>
        <taxon>Chitinophagia</taxon>
        <taxon>Chitinophagales</taxon>
        <taxon>Chitinophagaceae</taxon>
        <taxon>Taibaiella</taxon>
    </lineage>
</organism>
<evidence type="ECO:0000256" key="8">
    <source>
        <dbReference type="ARBA" id="ARBA00022741"/>
    </source>
</evidence>
<gene>
    <name evidence="13 15" type="primary">lpxK</name>
    <name evidence="15" type="ORF">DN068_19745</name>
</gene>
<dbReference type="EMBL" id="QKTW01000026">
    <property type="protein sequence ID" value="PZF71208.1"/>
    <property type="molecule type" value="Genomic_DNA"/>
</dbReference>
<evidence type="ECO:0000256" key="12">
    <source>
        <dbReference type="ARBA" id="ARBA00029757"/>
    </source>
</evidence>
<dbReference type="GO" id="GO:0009244">
    <property type="term" value="P:lipopolysaccharide core region biosynthetic process"/>
    <property type="evidence" value="ECO:0007669"/>
    <property type="project" value="TreeGrafter"/>
</dbReference>
<dbReference type="PANTHER" id="PTHR42724:SF1">
    <property type="entry name" value="TETRAACYLDISACCHARIDE 4'-KINASE, MITOCHONDRIAL-RELATED"/>
    <property type="match status" value="1"/>
</dbReference>
<comment type="pathway">
    <text evidence="2 13">Glycolipid biosynthesis; lipid IV(A) biosynthesis; lipid IV(A) from (3R)-3-hydroxytetradecanoyl-[acyl-carrier-protein] and UDP-N-acetyl-alpha-D-glucosamine: step 6/6.</text>
</comment>
<keyword evidence="14" id="KW-0472">Membrane</keyword>
<dbReference type="RefSeq" id="WP_111000676.1">
    <property type="nucleotide sequence ID" value="NZ_QKTW01000026.1"/>
</dbReference>
<keyword evidence="11 13" id="KW-0443">Lipid metabolism</keyword>
<evidence type="ECO:0000256" key="10">
    <source>
        <dbReference type="ARBA" id="ARBA00022840"/>
    </source>
</evidence>
<keyword evidence="14" id="KW-0812">Transmembrane</keyword>
<evidence type="ECO:0000313" key="15">
    <source>
        <dbReference type="EMBL" id="PZF71208.1"/>
    </source>
</evidence>
<evidence type="ECO:0000256" key="14">
    <source>
        <dbReference type="SAM" id="Phobius"/>
    </source>
</evidence>
<comment type="similarity">
    <text evidence="13">Belongs to the LpxK family.</text>
</comment>
<dbReference type="GO" id="GO:0005524">
    <property type="term" value="F:ATP binding"/>
    <property type="evidence" value="ECO:0007669"/>
    <property type="project" value="UniProtKB-UniRule"/>
</dbReference>
<evidence type="ECO:0000256" key="2">
    <source>
        <dbReference type="ARBA" id="ARBA00004870"/>
    </source>
</evidence>
<dbReference type="InterPro" id="IPR003758">
    <property type="entry name" value="LpxK"/>
</dbReference>
<evidence type="ECO:0000256" key="11">
    <source>
        <dbReference type="ARBA" id="ARBA00023098"/>
    </source>
</evidence>
<evidence type="ECO:0000256" key="7">
    <source>
        <dbReference type="ARBA" id="ARBA00022679"/>
    </source>
</evidence>
<keyword evidence="8 13" id="KW-0547">Nucleotide-binding</keyword>
<comment type="function">
    <text evidence="1 13">Transfers the gamma-phosphate of ATP to the 4'-position of a tetraacyldisaccharide 1-phosphate intermediate (termed DS-1-P) to form tetraacyldisaccharide 1,4'-bis-phosphate (lipid IVA).</text>
</comment>
<dbReference type="GO" id="GO:0009245">
    <property type="term" value="P:lipid A biosynthetic process"/>
    <property type="evidence" value="ECO:0007669"/>
    <property type="project" value="UniProtKB-UniRule"/>
</dbReference>